<organism evidence="2 3">
    <name type="scientific">Dermatophagoides pteronyssinus</name>
    <name type="common">European house dust mite</name>
    <dbReference type="NCBI Taxonomy" id="6956"/>
    <lineage>
        <taxon>Eukaryota</taxon>
        <taxon>Metazoa</taxon>
        <taxon>Ecdysozoa</taxon>
        <taxon>Arthropoda</taxon>
        <taxon>Chelicerata</taxon>
        <taxon>Arachnida</taxon>
        <taxon>Acari</taxon>
        <taxon>Acariformes</taxon>
        <taxon>Sarcoptiformes</taxon>
        <taxon>Astigmata</taxon>
        <taxon>Psoroptidia</taxon>
        <taxon>Analgoidea</taxon>
        <taxon>Pyroglyphidae</taxon>
        <taxon>Dermatophagoidinae</taxon>
        <taxon>Dermatophagoides</taxon>
    </lineage>
</organism>
<keyword evidence="3" id="KW-1185">Reference proteome</keyword>
<reference evidence="2 3" key="1">
    <citation type="journal article" date="2018" name="J. Allergy Clin. Immunol.">
        <title>High-quality assembly of Dermatophagoides pteronyssinus genome and transcriptome reveals a wide range of novel allergens.</title>
        <authorList>
            <person name="Liu X.Y."/>
            <person name="Yang K.Y."/>
            <person name="Wang M.Q."/>
            <person name="Kwok J.S."/>
            <person name="Zeng X."/>
            <person name="Yang Z."/>
            <person name="Xiao X.J."/>
            <person name="Lau C.P."/>
            <person name="Li Y."/>
            <person name="Huang Z.M."/>
            <person name="Ba J.G."/>
            <person name="Yim A.K."/>
            <person name="Ouyang C.Y."/>
            <person name="Ngai S.M."/>
            <person name="Chan T.F."/>
            <person name="Leung E.L."/>
            <person name="Liu L."/>
            <person name="Liu Z.G."/>
            <person name="Tsui S.K."/>
        </authorList>
    </citation>
    <scope>NUCLEOTIDE SEQUENCE [LARGE SCALE GENOMIC DNA]</scope>
    <source>
        <strain evidence="2">Derp</strain>
    </source>
</reference>
<evidence type="ECO:0000256" key="1">
    <source>
        <dbReference type="SAM" id="Phobius"/>
    </source>
</evidence>
<evidence type="ECO:0000313" key="2">
    <source>
        <dbReference type="EMBL" id="KAH9413514.1"/>
    </source>
</evidence>
<reference evidence="2 3" key="2">
    <citation type="journal article" date="2022" name="Mol. Biol. Evol.">
        <title>Comparative Genomics Reveals Insights into the Divergent Evolution of Astigmatic Mites and Household Pest Adaptations.</title>
        <authorList>
            <person name="Xiong Q."/>
            <person name="Wan A.T."/>
            <person name="Liu X."/>
            <person name="Fung C.S."/>
            <person name="Xiao X."/>
            <person name="Malainual N."/>
            <person name="Hou J."/>
            <person name="Wang L."/>
            <person name="Wang M."/>
            <person name="Yang K.Y."/>
            <person name="Cui Y."/>
            <person name="Leung E.L."/>
            <person name="Nong W."/>
            <person name="Shin S.K."/>
            <person name="Au S.W."/>
            <person name="Jeong K.Y."/>
            <person name="Chew F.T."/>
            <person name="Hui J.H."/>
            <person name="Leung T.F."/>
            <person name="Tungtrongchitr A."/>
            <person name="Zhong N."/>
            <person name="Liu Z."/>
            <person name="Tsui S.K."/>
        </authorList>
    </citation>
    <scope>NUCLEOTIDE SEQUENCE [LARGE SCALE GENOMIC DNA]</scope>
    <source>
        <strain evidence="2">Derp</strain>
    </source>
</reference>
<keyword evidence="1" id="KW-1133">Transmembrane helix</keyword>
<dbReference type="Proteomes" id="UP000887458">
    <property type="component" value="Unassembled WGS sequence"/>
</dbReference>
<comment type="caution">
    <text evidence="2">The sequence shown here is derived from an EMBL/GenBank/DDBJ whole genome shotgun (WGS) entry which is preliminary data.</text>
</comment>
<sequence length="95" mass="11071">MSFNHNHNNDNPVSVCPIHACVLYIQINDVNNFKNKPALDQVQFYHNFTINHFVYLFDIFTSMASVCVCISGAEIPMMEKNEPYGSLRYMTMHYM</sequence>
<name>A0ABQ8IT95_DERPT</name>
<gene>
    <name evidence="2" type="ORF">DERP_007992</name>
</gene>
<proteinExistence type="predicted"/>
<keyword evidence="1" id="KW-0812">Transmembrane</keyword>
<feature type="transmembrane region" description="Helical" evidence="1">
    <location>
        <begin position="53"/>
        <end position="73"/>
    </location>
</feature>
<evidence type="ECO:0000313" key="3">
    <source>
        <dbReference type="Proteomes" id="UP000887458"/>
    </source>
</evidence>
<keyword evidence="1" id="KW-0472">Membrane</keyword>
<protein>
    <submittedName>
        <fullName evidence="2">Uncharacterized protein</fullName>
    </submittedName>
</protein>
<dbReference type="EMBL" id="NJHN03000121">
    <property type="protein sequence ID" value="KAH9413514.1"/>
    <property type="molecule type" value="Genomic_DNA"/>
</dbReference>
<accession>A0ABQ8IT95</accession>